<gene>
    <name evidence="2" type="ORF">BJF91_05795</name>
</gene>
<proteinExistence type="predicted"/>
<name>A0A1Q9A865_9HYPH</name>
<protein>
    <submittedName>
        <fullName evidence="2">Uncharacterized protein</fullName>
    </submittedName>
</protein>
<comment type="caution">
    <text evidence="2">The sequence shown here is derived from an EMBL/GenBank/DDBJ whole genome shotgun (WGS) entry which is preliminary data.</text>
</comment>
<dbReference type="AlphaFoldDB" id="A0A1Q9A865"/>
<reference evidence="2 3" key="1">
    <citation type="submission" date="2016-09" db="EMBL/GenBank/DDBJ databases">
        <title>Rhizobium oryziradicis sp. nov., isolated from the root of rice.</title>
        <authorList>
            <person name="Zhao J."/>
            <person name="Zhang X."/>
        </authorList>
    </citation>
    <scope>NUCLEOTIDE SEQUENCE [LARGE SCALE GENOMIC DNA]</scope>
    <source>
        <strain evidence="2 3">14971</strain>
    </source>
</reference>
<feature type="compositionally biased region" description="Basic residues" evidence="1">
    <location>
        <begin position="15"/>
        <end position="25"/>
    </location>
</feature>
<dbReference type="EMBL" id="MKIN01000020">
    <property type="protein sequence ID" value="OLP50764.1"/>
    <property type="molecule type" value="Genomic_DNA"/>
</dbReference>
<keyword evidence="3" id="KW-1185">Reference proteome</keyword>
<evidence type="ECO:0000313" key="2">
    <source>
        <dbReference type="EMBL" id="OLP50764.1"/>
    </source>
</evidence>
<sequence length="76" mass="8813">MYRHLDRINVVQQGPKRKRARRGRRMRRALELDRQLGGGVSPIPSKQHWEEECVASMKLNIGDSEKMNIINSASQQ</sequence>
<dbReference type="Proteomes" id="UP000185598">
    <property type="component" value="Unassembled WGS sequence"/>
</dbReference>
<evidence type="ECO:0000313" key="3">
    <source>
        <dbReference type="Proteomes" id="UP000185598"/>
    </source>
</evidence>
<dbReference type="STRING" id="887144.BJF91_05795"/>
<accession>A0A1Q9A865</accession>
<feature type="region of interest" description="Disordered" evidence="1">
    <location>
        <begin position="1"/>
        <end position="25"/>
    </location>
</feature>
<organism evidence="2 3">
    <name type="scientific">Allorhizobium taibaishanense</name>
    <dbReference type="NCBI Taxonomy" id="887144"/>
    <lineage>
        <taxon>Bacteria</taxon>
        <taxon>Pseudomonadati</taxon>
        <taxon>Pseudomonadota</taxon>
        <taxon>Alphaproteobacteria</taxon>
        <taxon>Hyphomicrobiales</taxon>
        <taxon>Rhizobiaceae</taxon>
        <taxon>Rhizobium/Agrobacterium group</taxon>
        <taxon>Allorhizobium</taxon>
    </lineage>
</organism>
<evidence type="ECO:0000256" key="1">
    <source>
        <dbReference type="SAM" id="MobiDB-lite"/>
    </source>
</evidence>